<feature type="transmembrane region" description="Helical" evidence="1">
    <location>
        <begin position="69"/>
        <end position="94"/>
    </location>
</feature>
<name>A0A379JJA6_9NOCA</name>
<protein>
    <submittedName>
        <fullName evidence="2">Uncharacterized protein</fullName>
    </submittedName>
</protein>
<keyword evidence="1" id="KW-0812">Transmembrane</keyword>
<dbReference type="AlphaFoldDB" id="A0A379JJA6"/>
<reference evidence="2 3" key="1">
    <citation type="submission" date="2018-06" db="EMBL/GenBank/DDBJ databases">
        <authorList>
            <consortium name="Pathogen Informatics"/>
            <person name="Doyle S."/>
        </authorList>
    </citation>
    <scope>NUCLEOTIDE SEQUENCE [LARGE SCALE GENOMIC DNA]</scope>
    <source>
        <strain evidence="2 3">NCTC1934</strain>
    </source>
</reference>
<dbReference type="Proteomes" id="UP000255467">
    <property type="component" value="Unassembled WGS sequence"/>
</dbReference>
<keyword evidence="1" id="KW-0472">Membrane</keyword>
<sequence length="179" mass="18929">MASPLPSEAFARYVRSVSTVHRALRAASYALAALPIAFASVDRRVRLTRWAFESTIEIRPSGPRARTHTVLAAVIGLLAWFVALPATVTTVRGFAYPLVTSGAYGDAWGGPTLAGAWAVHAAVGIALLPVWVALLAGIGTAQRHLTMRLLGRGGPWWPIPVAVLVGAVEAVYLLALAQE</sequence>
<evidence type="ECO:0000256" key="1">
    <source>
        <dbReference type="SAM" id="Phobius"/>
    </source>
</evidence>
<dbReference type="STRING" id="1406858.GCA_000710895_04590"/>
<proteinExistence type="predicted"/>
<evidence type="ECO:0000313" key="2">
    <source>
        <dbReference type="EMBL" id="SUD48588.1"/>
    </source>
</evidence>
<keyword evidence="3" id="KW-1185">Reference proteome</keyword>
<evidence type="ECO:0000313" key="3">
    <source>
        <dbReference type="Proteomes" id="UP000255467"/>
    </source>
</evidence>
<feature type="transmembrane region" description="Helical" evidence="1">
    <location>
        <begin position="156"/>
        <end position="177"/>
    </location>
</feature>
<feature type="transmembrane region" description="Helical" evidence="1">
    <location>
        <begin position="114"/>
        <end position="136"/>
    </location>
</feature>
<gene>
    <name evidence="2" type="ORF">NCTC1934_05924</name>
</gene>
<keyword evidence="1" id="KW-1133">Transmembrane helix</keyword>
<dbReference type="EMBL" id="UGRY01000005">
    <property type="protein sequence ID" value="SUD48588.1"/>
    <property type="molecule type" value="Genomic_DNA"/>
</dbReference>
<organism evidence="2 3">
    <name type="scientific">Nocardia otitidiscaviarum</name>
    <dbReference type="NCBI Taxonomy" id="1823"/>
    <lineage>
        <taxon>Bacteria</taxon>
        <taxon>Bacillati</taxon>
        <taxon>Actinomycetota</taxon>
        <taxon>Actinomycetes</taxon>
        <taxon>Mycobacteriales</taxon>
        <taxon>Nocardiaceae</taxon>
        <taxon>Nocardia</taxon>
    </lineage>
</organism>
<accession>A0A379JJA6</accession>
<feature type="transmembrane region" description="Helical" evidence="1">
    <location>
        <begin position="23"/>
        <end position="41"/>
    </location>
</feature>